<dbReference type="EMBL" id="CASHSV030000823">
    <property type="protein sequence ID" value="CAJ2678962.1"/>
    <property type="molecule type" value="Genomic_DNA"/>
</dbReference>
<sequence length="157" mass="17385">MDMSHGGMDGMSMPPKSSSTNDTTMMTGHKMHGMMMHMTFFWGKDALILFNGWPAGNTANYLLALFMVFAMSVFIELLSHTRFIKPDSNPTVAGLVQTLLHVLRVGLAYLVMLALMSFNGGVFLVALLGHALGFFFCSRAFKKPLHDKPYDLPPMTC</sequence>
<evidence type="ECO:0000313" key="2">
    <source>
        <dbReference type="Proteomes" id="UP001177021"/>
    </source>
</evidence>
<keyword evidence="2" id="KW-1185">Reference proteome</keyword>
<dbReference type="Proteomes" id="UP001177021">
    <property type="component" value="Unassembled WGS sequence"/>
</dbReference>
<evidence type="ECO:0000313" key="1">
    <source>
        <dbReference type="EMBL" id="CAJ2678962.1"/>
    </source>
</evidence>
<organism evidence="1 2">
    <name type="scientific">Trifolium pratense</name>
    <name type="common">Red clover</name>
    <dbReference type="NCBI Taxonomy" id="57577"/>
    <lineage>
        <taxon>Eukaryota</taxon>
        <taxon>Viridiplantae</taxon>
        <taxon>Streptophyta</taxon>
        <taxon>Embryophyta</taxon>
        <taxon>Tracheophyta</taxon>
        <taxon>Spermatophyta</taxon>
        <taxon>Magnoliopsida</taxon>
        <taxon>eudicotyledons</taxon>
        <taxon>Gunneridae</taxon>
        <taxon>Pentapetalae</taxon>
        <taxon>rosids</taxon>
        <taxon>fabids</taxon>
        <taxon>Fabales</taxon>
        <taxon>Fabaceae</taxon>
        <taxon>Papilionoideae</taxon>
        <taxon>50 kb inversion clade</taxon>
        <taxon>NPAAA clade</taxon>
        <taxon>Hologalegina</taxon>
        <taxon>IRL clade</taxon>
        <taxon>Trifolieae</taxon>
        <taxon>Trifolium</taxon>
    </lineage>
</organism>
<accession>A0ACB0MFX1</accession>
<gene>
    <name evidence="1" type="ORF">MILVUS5_LOCUS41161</name>
</gene>
<reference evidence="1" key="1">
    <citation type="submission" date="2023-10" db="EMBL/GenBank/DDBJ databases">
        <authorList>
            <person name="Rodriguez Cubillos JULIANA M."/>
            <person name="De Vega J."/>
        </authorList>
    </citation>
    <scope>NUCLEOTIDE SEQUENCE</scope>
</reference>
<protein>
    <submittedName>
        <fullName evidence="1">Uncharacterized protein</fullName>
    </submittedName>
</protein>
<proteinExistence type="predicted"/>
<name>A0ACB0MFX1_TRIPR</name>
<comment type="caution">
    <text evidence="1">The sequence shown here is derived from an EMBL/GenBank/DDBJ whole genome shotgun (WGS) entry which is preliminary data.</text>
</comment>